<comment type="caution">
    <text evidence="2">The sequence shown here is derived from an EMBL/GenBank/DDBJ whole genome shotgun (WGS) entry which is preliminary data.</text>
</comment>
<dbReference type="PANTHER" id="PTHR30336">
    <property type="entry name" value="INNER MEMBRANE PROTEIN, PROBABLE PERMEASE"/>
    <property type="match status" value="1"/>
</dbReference>
<dbReference type="Gene3D" id="3.40.50.620">
    <property type="entry name" value="HUPs"/>
    <property type="match status" value="1"/>
</dbReference>
<evidence type="ECO:0000259" key="1">
    <source>
        <dbReference type="Pfam" id="PF02698"/>
    </source>
</evidence>
<feature type="domain" description="DUF218" evidence="1">
    <location>
        <begin position="39"/>
        <end position="182"/>
    </location>
</feature>
<dbReference type="InterPro" id="IPR051599">
    <property type="entry name" value="Cell_Envelope_Assoc"/>
</dbReference>
<dbReference type="EMBL" id="BMXI01000003">
    <property type="protein sequence ID" value="GHC46693.1"/>
    <property type="molecule type" value="Genomic_DNA"/>
</dbReference>
<reference evidence="2" key="2">
    <citation type="submission" date="2020-09" db="EMBL/GenBank/DDBJ databases">
        <authorList>
            <person name="Sun Q."/>
            <person name="Kim S."/>
        </authorList>
    </citation>
    <scope>NUCLEOTIDE SEQUENCE</scope>
    <source>
        <strain evidence="2">KCTC 12988</strain>
    </source>
</reference>
<evidence type="ECO:0000313" key="3">
    <source>
        <dbReference type="Proteomes" id="UP000644507"/>
    </source>
</evidence>
<dbReference type="Proteomes" id="UP000644507">
    <property type="component" value="Unassembled WGS sequence"/>
</dbReference>
<dbReference type="GO" id="GO:0005886">
    <property type="term" value="C:plasma membrane"/>
    <property type="evidence" value="ECO:0007669"/>
    <property type="project" value="TreeGrafter"/>
</dbReference>
<accession>A0A918TL19</accession>
<organism evidence="2 3">
    <name type="scientific">Roseibacillus persicicus</name>
    <dbReference type="NCBI Taxonomy" id="454148"/>
    <lineage>
        <taxon>Bacteria</taxon>
        <taxon>Pseudomonadati</taxon>
        <taxon>Verrucomicrobiota</taxon>
        <taxon>Verrucomicrobiia</taxon>
        <taxon>Verrucomicrobiales</taxon>
        <taxon>Verrucomicrobiaceae</taxon>
        <taxon>Roseibacillus</taxon>
    </lineage>
</organism>
<dbReference type="PANTHER" id="PTHR30336:SF20">
    <property type="entry name" value="DUF218 DOMAIN-CONTAINING PROTEIN"/>
    <property type="match status" value="1"/>
</dbReference>
<proteinExistence type="predicted"/>
<keyword evidence="3" id="KW-1185">Reference proteome</keyword>
<dbReference type="InterPro" id="IPR003848">
    <property type="entry name" value="DUF218"/>
</dbReference>
<reference evidence="2" key="1">
    <citation type="journal article" date="2014" name="Int. J. Syst. Evol. Microbiol.">
        <title>Complete genome sequence of Corynebacterium casei LMG S-19264T (=DSM 44701T), isolated from a smear-ripened cheese.</title>
        <authorList>
            <consortium name="US DOE Joint Genome Institute (JGI-PGF)"/>
            <person name="Walter F."/>
            <person name="Albersmeier A."/>
            <person name="Kalinowski J."/>
            <person name="Ruckert C."/>
        </authorList>
    </citation>
    <scope>NUCLEOTIDE SEQUENCE</scope>
    <source>
        <strain evidence="2">KCTC 12988</strain>
    </source>
</reference>
<dbReference type="InterPro" id="IPR014729">
    <property type="entry name" value="Rossmann-like_a/b/a_fold"/>
</dbReference>
<dbReference type="AlphaFoldDB" id="A0A918TL19"/>
<protein>
    <recommendedName>
        <fullName evidence="1">DUF218 domain-containing protein</fullName>
    </recommendedName>
</protein>
<sequence length="194" mass="21345">MRRKRVLFSSLGLLLVLWCTGVANSIWQQGRNDEARNSDCVIVLGAAVSGSSPSPVFEERLRHGISLVQSGRAPVLLLTGGVGEGNALAESEVGESYAQAAGVAPAMIFKETSSRTTRENLVEAKRVMNRHGLKTAVIVSDPLHLRRASAMAKGLGMNVVTSPTPTTRYRSLKTQIPFLLREVYFLHHYWIFRR</sequence>
<gene>
    <name evidence="2" type="ORF">GCM10007100_10430</name>
</gene>
<dbReference type="Pfam" id="PF02698">
    <property type="entry name" value="DUF218"/>
    <property type="match status" value="1"/>
</dbReference>
<dbReference type="CDD" id="cd06259">
    <property type="entry name" value="YdcF-like"/>
    <property type="match status" value="1"/>
</dbReference>
<name>A0A918TL19_9BACT</name>
<evidence type="ECO:0000313" key="2">
    <source>
        <dbReference type="EMBL" id="GHC46693.1"/>
    </source>
</evidence>